<dbReference type="CDD" id="cd07023">
    <property type="entry name" value="S49_Sppa_N_C"/>
    <property type="match status" value="1"/>
</dbReference>
<dbReference type="RefSeq" id="WP_310913585.1">
    <property type="nucleotide sequence ID" value="NZ_JAVLVT010000009.1"/>
</dbReference>
<dbReference type="PANTHER" id="PTHR33209">
    <property type="entry name" value="PROTEASE 4"/>
    <property type="match status" value="1"/>
</dbReference>
<protein>
    <submittedName>
        <fullName evidence="8">Signal peptide peptidase SppA</fullName>
    </submittedName>
</protein>
<dbReference type="NCBIfam" id="TIGR00706">
    <property type="entry name" value="SppA_dom"/>
    <property type="match status" value="1"/>
</dbReference>
<dbReference type="Pfam" id="PF01343">
    <property type="entry name" value="Peptidase_S49"/>
    <property type="match status" value="2"/>
</dbReference>
<feature type="domain" description="Peptidase S49" evidence="7">
    <location>
        <begin position="95"/>
        <end position="248"/>
    </location>
</feature>
<name>A0ABU2HBQ9_9ACTN</name>
<organism evidence="8 9">
    <name type="scientific">Lipingzhangella rawalii</name>
    <dbReference type="NCBI Taxonomy" id="2055835"/>
    <lineage>
        <taxon>Bacteria</taxon>
        <taxon>Bacillati</taxon>
        <taxon>Actinomycetota</taxon>
        <taxon>Actinomycetes</taxon>
        <taxon>Streptosporangiales</taxon>
        <taxon>Nocardiopsidaceae</taxon>
        <taxon>Lipingzhangella</taxon>
    </lineage>
</organism>
<evidence type="ECO:0000256" key="1">
    <source>
        <dbReference type="ARBA" id="ARBA00004370"/>
    </source>
</evidence>
<proteinExistence type="inferred from homology"/>
<dbReference type="InterPro" id="IPR004635">
    <property type="entry name" value="Pept_S49_SppA"/>
</dbReference>
<dbReference type="PANTHER" id="PTHR33209:SF1">
    <property type="entry name" value="PEPTIDASE S49 DOMAIN-CONTAINING PROTEIN"/>
    <property type="match status" value="1"/>
</dbReference>
<evidence type="ECO:0000256" key="4">
    <source>
        <dbReference type="ARBA" id="ARBA00022801"/>
    </source>
</evidence>
<evidence type="ECO:0000256" key="2">
    <source>
        <dbReference type="ARBA" id="ARBA00008683"/>
    </source>
</evidence>
<dbReference type="Gene3D" id="3.90.226.10">
    <property type="entry name" value="2-enoyl-CoA Hydratase, Chain A, domain 1"/>
    <property type="match status" value="3"/>
</dbReference>
<keyword evidence="6" id="KW-0472">Membrane</keyword>
<dbReference type="InterPro" id="IPR047217">
    <property type="entry name" value="S49_SppA_67K_type_N"/>
</dbReference>
<reference evidence="9" key="1">
    <citation type="submission" date="2023-07" db="EMBL/GenBank/DDBJ databases">
        <title>Novel species in the genus Lipingzhangella isolated from Sambhar Salt Lake.</title>
        <authorList>
            <person name="Jiya N."/>
            <person name="Kajale S."/>
            <person name="Sharma A."/>
        </authorList>
    </citation>
    <scope>NUCLEOTIDE SEQUENCE [LARGE SCALE GENOMIC DNA]</scope>
    <source>
        <strain evidence="9">LS1_29</strain>
    </source>
</reference>
<evidence type="ECO:0000256" key="5">
    <source>
        <dbReference type="ARBA" id="ARBA00022825"/>
    </source>
</evidence>
<comment type="subcellular location">
    <subcellularLocation>
        <location evidence="1">Membrane</location>
    </subcellularLocation>
</comment>
<accession>A0ABU2HBQ9</accession>
<dbReference type="InterPro" id="IPR047272">
    <property type="entry name" value="S49_SppA_C"/>
</dbReference>
<comment type="caution">
    <text evidence="8">The sequence shown here is derived from an EMBL/GenBank/DDBJ whole genome shotgun (WGS) entry which is preliminary data.</text>
</comment>
<feature type="domain" description="Peptidase S49" evidence="7">
    <location>
        <begin position="369"/>
        <end position="518"/>
    </location>
</feature>
<dbReference type="PIRSF" id="PIRSF001217">
    <property type="entry name" value="Protease_4_SppA"/>
    <property type="match status" value="1"/>
</dbReference>
<dbReference type="Proteomes" id="UP001250214">
    <property type="component" value="Unassembled WGS sequence"/>
</dbReference>
<keyword evidence="4" id="KW-0378">Hydrolase</keyword>
<keyword evidence="5" id="KW-0720">Serine protease</keyword>
<evidence type="ECO:0000256" key="6">
    <source>
        <dbReference type="ARBA" id="ARBA00023136"/>
    </source>
</evidence>
<comment type="similarity">
    <text evidence="2">Belongs to the peptidase S49 family.</text>
</comment>
<dbReference type="InterPro" id="IPR002142">
    <property type="entry name" value="Peptidase_S49"/>
</dbReference>
<dbReference type="CDD" id="cd07018">
    <property type="entry name" value="S49_SppA_67K_type"/>
    <property type="match status" value="1"/>
</dbReference>
<sequence>MVDVAKLIESVSGLRQRRATPLVLELDLTEGVVEETPQDPISQLKAMRRVRLNDTLDGIRAGAADPRVSALVVKVGGQPIGMAVVQELRAALEEFTATGKPVIAWTESFGDFGPGNLPYYLAAACTEIVLQPSGGVGLTGLRVVNPFFRDALDRLGVEYEAATRYEYKSGPNQMTERGFTEAHREATGRILESLTEQIVHGIAEGRGLDRERVRALIDRGPFMAEEALSEGLIDRTAYRDEIYSDIMERFRRTPQHNGDRGETLTPQLQYVGRYQRNRALHSLPGQVRAVRRGADHIALISGTGPILSGRTRRSPVGGGTTMGADSIAAAFRAARRDPHVRAVVFRVNSPGGSHVASDTILREVRLTSSAGIPVVVSMGEVAGSGGYFVALGADVIVAQPSTLTGSIGVYIAKPVLTDLLGKIGVNTESIEEGEHAGMFSLDHRFTEAEWEHVNARLDHVYTDFTSKVAEGRGMSVERVHELARGRVWTGQDACDNGLVDRLGGIDTAAAVAREQAGLPQRAELRAYPRLNPLERLVPPESSEDRSAALTQLRLSAWGPLASASARLGLPATGPLTMPGVWDIQ</sequence>
<evidence type="ECO:0000259" key="7">
    <source>
        <dbReference type="Pfam" id="PF01343"/>
    </source>
</evidence>
<evidence type="ECO:0000313" key="8">
    <source>
        <dbReference type="EMBL" id="MDS1272029.1"/>
    </source>
</evidence>
<dbReference type="InterPro" id="IPR004634">
    <property type="entry name" value="Pept_S49_pIV"/>
</dbReference>
<dbReference type="EMBL" id="JAVLVT010000009">
    <property type="protein sequence ID" value="MDS1272029.1"/>
    <property type="molecule type" value="Genomic_DNA"/>
</dbReference>
<evidence type="ECO:0000256" key="3">
    <source>
        <dbReference type="ARBA" id="ARBA00022670"/>
    </source>
</evidence>
<gene>
    <name evidence="8" type="primary">sppA</name>
    <name evidence="8" type="ORF">RIF23_17200</name>
</gene>
<dbReference type="SUPFAM" id="SSF52096">
    <property type="entry name" value="ClpP/crotonase"/>
    <property type="match status" value="2"/>
</dbReference>
<keyword evidence="3" id="KW-0645">Protease</keyword>
<evidence type="ECO:0000313" key="9">
    <source>
        <dbReference type="Proteomes" id="UP001250214"/>
    </source>
</evidence>
<dbReference type="InterPro" id="IPR029045">
    <property type="entry name" value="ClpP/crotonase-like_dom_sf"/>
</dbReference>
<keyword evidence="9" id="KW-1185">Reference proteome</keyword>